<organism evidence="1 2">
    <name type="scientific">Anaerotignum lactatifermentans DSM 14214</name>
    <dbReference type="NCBI Taxonomy" id="1121323"/>
    <lineage>
        <taxon>Bacteria</taxon>
        <taxon>Bacillati</taxon>
        <taxon>Bacillota</taxon>
        <taxon>Clostridia</taxon>
        <taxon>Lachnospirales</taxon>
        <taxon>Anaerotignaceae</taxon>
        <taxon>Anaerotignum</taxon>
    </lineage>
</organism>
<proteinExistence type="predicted"/>
<sequence length="576" mass="65992">MNNLKYYPFERNRYYYGKLLTEQDFIQDQQYYNDKRRLHNRFLHGAGIAAGLRVVMVDEKSISVEDGVAFDFSGREIMVDVPSVYRLSTIDGFDAIMEQGRGDYAYLCIAYEEHGEVPAYNVASGEQKQEDVFDKTRDNYHLYLTDQEPDNYDLTLDGLFEKKEILYEDYQIRITQTIPLSVKAGEQLETTISLENISNAVQISAELEETIESAFCGKETYLQAKWDKVILERGEKLSKTFVLQAMELEHGSIVIHVQPENVLIQEGRDVLHPTEKKTIQIPLTKTDNIQSMVDRYFETVMEKTVRNNYPQGIYLAKISLMKLDQTYMIEHVSTVPFHQYLYSTFLLMGITHGMQQELKALKDRKQCTPPMEHMQYRGVPQVTHPERKASGVVQISLGIGGKRDQIFFSQEIVHGLGLGPVHLDLSIQQDQMLYYGVGDMFYDMEVKAELAARVDTSKGTFTIGVRMIEPTSKQFINVHWRAVADALPELEDDQERYLYIVPNKLELRVRESYSLKAVCENMPYATIIWTTNGPESGSIASDGTYTAPGIPGIYEVTAYCQEVPELKSSIFIVVRE</sequence>
<dbReference type="OrthoDB" id="1982228at2"/>
<accession>A0A1M6SQ09</accession>
<keyword evidence="2" id="KW-1185">Reference proteome</keyword>
<dbReference type="AlphaFoldDB" id="A0A1M6SQ09"/>
<name>A0A1M6SQ09_9FIRM</name>
<dbReference type="RefSeq" id="WP_072851016.1">
    <property type="nucleotide sequence ID" value="NZ_FRAH01000028.1"/>
</dbReference>
<evidence type="ECO:0000313" key="2">
    <source>
        <dbReference type="Proteomes" id="UP000183975"/>
    </source>
</evidence>
<dbReference type="Proteomes" id="UP000183975">
    <property type="component" value="Unassembled WGS sequence"/>
</dbReference>
<evidence type="ECO:0000313" key="1">
    <source>
        <dbReference type="EMBL" id="SHK46729.1"/>
    </source>
</evidence>
<dbReference type="EMBL" id="FRAH01000028">
    <property type="protein sequence ID" value="SHK46729.1"/>
    <property type="molecule type" value="Genomic_DNA"/>
</dbReference>
<reference evidence="1 2" key="1">
    <citation type="submission" date="2016-11" db="EMBL/GenBank/DDBJ databases">
        <authorList>
            <person name="Jaros S."/>
            <person name="Januszkiewicz K."/>
            <person name="Wedrychowicz H."/>
        </authorList>
    </citation>
    <scope>NUCLEOTIDE SEQUENCE [LARGE SCALE GENOMIC DNA]</scope>
    <source>
        <strain evidence="1 2">DSM 14214</strain>
    </source>
</reference>
<gene>
    <name evidence="1" type="ORF">SAMN02745138_01774</name>
</gene>
<protein>
    <submittedName>
        <fullName evidence="1">Uncharacterized protein</fullName>
    </submittedName>
</protein>